<keyword evidence="1" id="KW-0472">Membrane</keyword>
<protein>
    <recommendedName>
        <fullName evidence="3">SMODS and SLOG-associating 2TM effector domain-containing protein</fullName>
    </recommendedName>
</protein>
<proteinExistence type="predicted"/>
<feature type="transmembrane region" description="Helical" evidence="1">
    <location>
        <begin position="59"/>
        <end position="85"/>
    </location>
</feature>
<dbReference type="AlphaFoldDB" id="A0A0F9BVR4"/>
<organism evidence="2">
    <name type="scientific">marine sediment metagenome</name>
    <dbReference type="NCBI Taxonomy" id="412755"/>
    <lineage>
        <taxon>unclassified sequences</taxon>
        <taxon>metagenomes</taxon>
        <taxon>ecological metagenomes</taxon>
    </lineage>
</organism>
<gene>
    <name evidence="2" type="ORF">LCGC14_2682500</name>
</gene>
<keyword evidence="1" id="KW-1133">Transmembrane helix</keyword>
<comment type="caution">
    <text evidence="2">The sequence shown here is derived from an EMBL/GenBank/DDBJ whole genome shotgun (WGS) entry which is preliminary data.</text>
</comment>
<feature type="transmembrane region" description="Helical" evidence="1">
    <location>
        <begin position="27"/>
        <end position="47"/>
    </location>
</feature>
<name>A0A0F9BVR4_9ZZZZ</name>
<sequence>MDQEILNYAKARYEEEQQRFDHIENKCGKFLSFLTISIAAFTGLAGYKKDTLFSLCGLLDWSIFIVGALALICLFCSWGHALLSLKLVNSKVAPRNQETIDYFKAATVEAYHLNYQTSDQYTRL</sequence>
<evidence type="ECO:0000313" key="2">
    <source>
        <dbReference type="EMBL" id="KKK94474.1"/>
    </source>
</evidence>
<dbReference type="EMBL" id="LAZR01047326">
    <property type="protein sequence ID" value="KKK94474.1"/>
    <property type="molecule type" value="Genomic_DNA"/>
</dbReference>
<reference evidence="2" key="1">
    <citation type="journal article" date="2015" name="Nature">
        <title>Complex archaea that bridge the gap between prokaryotes and eukaryotes.</title>
        <authorList>
            <person name="Spang A."/>
            <person name="Saw J.H."/>
            <person name="Jorgensen S.L."/>
            <person name="Zaremba-Niedzwiedzka K."/>
            <person name="Martijn J."/>
            <person name="Lind A.E."/>
            <person name="van Eijk R."/>
            <person name="Schleper C."/>
            <person name="Guy L."/>
            <person name="Ettema T.J."/>
        </authorList>
    </citation>
    <scope>NUCLEOTIDE SEQUENCE</scope>
</reference>
<keyword evidence="1" id="KW-0812">Transmembrane</keyword>
<evidence type="ECO:0000256" key="1">
    <source>
        <dbReference type="SAM" id="Phobius"/>
    </source>
</evidence>
<accession>A0A0F9BVR4</accession>
<evidence type="ECO:0008006" key="3">
    <source>
        <dbReference type="Google" id="ProtNLM"/>
    </source>
</evidence>